<dbReference type="Proteomes" id="UP000634530">
    <property type="component" value="Chromosome"/>
</dbReference>
<sequence length="955" mass="105259">MRQAVPKIRLRQWIWRAFLSSALIPLILVETVLIASYLLTNQVTRETQVDYLKRSAIDSLSASVEQNALIVESKLESLGGVAGLLGTVTSQALLTPASGPGENLGVTPEGARYSTTDLGGAASFYSAATPLARQDLGKVQRLARLDTVFKQIKQTDPMIASLYFNSWDSYNRIYPWFPTNEQYSADLRIPEYNFYYLADATHNPQRKTRWTEVYLDPAGHGWMMSAVSPVYRGDFLEGVVGLDVTVDGILNEIARLRVPWSGYLLLVSEDMTIMAMPPQAEHDFALRELKAPDANTIVHQEVLKPRIFNLGQRDDTVAIANALQTAASGFSETALQGRAHLFAWKTIKSTGWKLLAVADKQEVMAETDGLARHFRNIGYLMIVGLVLFYAVFFTVLWRRSRQLSERLRQPISGIVQMLREIGQGRWQPVRVESGILELDEMAGSVLTMGSQLATSEQQRDVAQERLALVMENATTGLWEYHLDDDSLTLRGGLVARLDLPETPMSREAFLTRLDANDAQAMSQAFDSLRMGQTSRIDIEFRLSRPDGSFLWLLGRGRMIKGILDGGTVALGTLVDIDALKLTEMDLRERTLQTQAASQAKSRFISSMSHELRTPLNAIQGFAQLMRLGAHGEAEGQHLDEILSASAHLAQLVDDLLDWSSLQAEPQKLTLKPVPVHAMLKECADMVRSQALSAGLVLELELTAAPKEVYADARRLRQVLLNLLSNAIKYNRPGGRLLIGAEGAGEWARLFVEDGGLGIEPELQAALFEPFQRLGKENTAIQGTGIGLALCRELAGLMGGQMGLCSELGKGSRFWIELLPTHLIEPAGTGEKRRTAIFYAGSDEAILPFISTIAGERVVLKSGTLESCVNESRLEGAPGILLLDCDGEDPDRSAHLGRLRRSLNAEFMSVVLLGSAPKALAWVGFEFQAVLKKPLEVDALREVLDALLEKESSDVH</sequence>
<dbReference type="InterPro" id="IPR036890">
    <property type="entry name" value="HATPase_C_sf"/>
</dbReference>
<dbReference type="SUPFAM" id="SSF55785">
    <property type="entry name" value="PYP-like sensor domain (PAS domain)"/>
    <property type="match status" value="1"/>
</dbReference>
<dbReference type="InterPro" id="IPR003660">
    <property type="entry name" value="HAMP_dom"/>
</dbReference>
<dbReference type="Pfam" id="PF00512">
    <property type="entry name" value="HisKA"/>
    <property type="match status" value="1"/>
</dbReference>
<dbReference type="InterPro" id="IPR003594">
    <property type="entry name" value="HATPase_dom"/>
</dbReference>
<organism evidence="12 13">
    <name type="scientific">Pseudomonas vanderleydeniana</name>
    <dbReference type="NCBI Taxonomy" id="2745495"/>
    <lineage>
        <taxon>Bacteria</taxon>
        <taxon>Pseudomonadati</taxon>
        <taxon>Pseudomonadota</taxon>
        <taxon>Gammaproteobacteria</taxon>
        <taxon>Pseudomonadales</taxon>
        <taxon>Pseudomonadaceae</taxon>
        <taxon>Pseudomonas</taxon>
    </lineage>
</organism>
<evidence type="ECO:0000256" key="3">
    <source>
        <dbReference type="ARBA" id="ARBA00012438"/>
    </source>
</evidence>
<dbReference type="RefSeq" id="WP_186679254.1">
    <property type="nucleotide sequence ID" value="NZ_CP077093.1"/>
</dbReference>
<reference evidence="12 13" key="2">
    <citation type="journal article" date="2021" name="Microorganisms">
        <title>The Ever-Expanding Pseudomonas Genus: Description of 43 New Species and Partition of the Pseudomonas putida Group.</title>
        <authorList>
            <person name="Girard L."/>
            <person name="Lood C."/>
            <person name="Hofte M."/>
            <person name="Vandamme P."/>
            <person name="Rokni-Zadeh H."/>
            <person name="van Noort V."/>
            <person name="Lavigne R."/>
            <person name="De Mot R."/>
        </authorList>
    </citation>
    <scope>NUCLEOTIDE SEQUENCE [LARGE SCALE GENOMIC DNA]</scope>
    <source>
        <strain evidence="12 13">RW8P3</strain>
    </source>
</reference>
<evidence type="ECO:0000256" key="7">
    <source>
        <dbReference type="ARBA" id="ARBA00023012"/>
    </source>
</evidence>
<dbReference type="SUPFAM" id="SSF47384">
    <property type="entry name" value="Homodimeric domain of signal transducing histidine kinase"/>
    <property type="match status" value="1"/>
</dbReference>
<dbReference type="PROSITE" id="PS50113">
    <property type="entry name" value="PAC"/>
    <property type="match status" value="1"/>
</dbReference>
<evidence type="ECO:0000256" key="2">
    <source>
        <dbReference type="ARBA" id="ARBA00004370"/>
    </source>
</evidence>
<evidence type="ECO:0000256" key="8">
    <source>
        <dbReference type="SAM" id="Phobius"/>
    </source>
</evidence>
<evidence type="ECO:0000259" key="9">
    <source>
        <dbReference type="PROSITE" id="PS50109"/>
    </source>
</evidence>
<feature type="domain" description="HAMP" evidence="11">
    <location>
        <begin position="405"/>
        <end position="457"/>
    </location>
</feature>
<evidence type="ECO:0000259" key="11">
    <source>
        <dbReference type="PROSITE" id="PS50885"/>
    </source>
</evidence>
<dbReference type="Pfam" id="PF02518">
    <property type="entry name" value="HATPase_c"/>
    <property type="match status" value="1"/>
</dbReference>
<evidence type="ECO:0000259" key="10">
    <source>
        <dbReference type="PROSITE" id="PS50113"/>
    </source>
</evidence>
<dbReference type="InterPro" id="IPR003661">
    <property type="entry name" value="HisK_dim/P_dom"/>
</dbReference>
<comment type="subcellular location">
    <subcellularLocation>
        <location evidence="2">Membrane</location>
    </subcellularLocation>
</comment>
<dbReference type="Gene3D" id="1.10.287.130">
    <property type="match status" value="1"/>
</dbReference>
<protein>
    <recommendedName>
        <fullName evidence="3">histidine kinase</fullName>
        <ecNumber evidence="3">2.7.13.3</ecNumber>
    </recommendedName>
</protein>
<dbReference type="GO" id="GO:0016020">
    <property type="term" value="C:membrane"/>
    <property type="evidence" value="ECO:0007669"/>
    <property type="project" value="UniProtKB-SubCell"/>
</dbReference>
<dbReference type="PANTHER" id="PTHR43711:SF1">
    <property type="entry name" value="HISTIDINE KINASE 1"/>
    <property type="match status" value="1"/>
</dbReference>
<dbReference type="EMBL" id="CP077093">
    <property type="protein sequence ID" value="QXI26115.1"/>
    <property type="molecule type" value="Genomic_DNA"/>
</dbReference>
<reference evidence="12 13" key="1">
    <citation type="journal article" date="2020" name="Microorganisms">
        <title>Reliable Identification of Environmental Pseudomonas Isolates Using the rpoD Gene.</title>
        <authorList>
            <consortium name="The Broad Institute Genome Sequencing Platform"/>
            <person name="Girard L."/>
            <person name="Lood C."/>
            <person name="Rokni-Zadeh H."/>
            <person name="van Noort V."/>
            <person name="Lavigne R."/>
            <person name="De Mot R."/>
        </authorList>
    </citation>
    <scope>NUCLEOTIDE SEQUENCE [LARGE SCALE GENOMIC DNA]</scope>
    <source>
        <strain evidence="12 13">RW8P3</strain>
    </source>
</reference>
<dbReference type="InterPro" id="IPR000700">
    <property type="entry name" value="PAS-assoc_C"/>
</dbReference>
<keyword evidence="4" id="KW-0597">Phosphoprotein</keyword>
<evidence type="ECO:0000256" key="4">
    <source>
        <dbReference type="ARBA" id="ARBA00022553"/>
    </source>
</evidence>
<dbReference type="InterPro" id="IPR004358">
    <property type="entry name" value="Sig_transdc_His_kin-like_C"/>
</dbReference>
<evidence type="ECO:0000256" key="5">
    <source>
        <dbReference type="ARBA" id="ARBA00022679"/>
    </source>
</evidence>
<dbReference type="CDD" id="cd00082">
    <property type="entry name" value="HisKA"/>
    <property type="match status" value="1"/>
</dbReference>
<evidence type="ECO:0000256" key="6">
    <source>
        <dbReference type="ARBA" id="ARBA00022777"/>
    </source>
</evidence>
<dbReference type="PANTHER" id="PTHR43711">
    <property type="entry name" value="TWO-COMPONENT HISTIDINE KINASE"/>
    <property type="match status" value="1"/>
</dbReference>
<keyword evidence="7" id="KW-0902">Two-component regulatory system</keyword>
<keyword evidence="8" id="KW-1133">Transmembrane helix</keyword>
<dbReference type="KEGG" id="pvw:HU752_019345"/>
<keyword evidence="13" id="KW-1185">Reference proteome</keyword>
<dbReference type="InterPro" id="IPR035965">
    <property type="entry name" value="PAS-like_dom_sf"/>
</dbReference>
<keyword evidence="8" id="KW-0472">Membrane</keyword>
<dbReference type="PROSITE" id="PS50109">
    <property type="entry name" value="HIS_KIN"/>
    <property type="match status" value="1"/>
</dbReference>
<dbReference type="SMART" id="SM00387">
    <property type="entry name" value="HATPase_c"/>
    <property type="match status" value="1"/>
</dbReference>
<gene>
    <name evidence="12" type="ORF">HU752_019345</name>
</gene>
<dbReference type="PROSITE" id="PS50885">
    <property type="entry name" value="HAMP"/>
    <property type="match status" value="1"/>
</dbReference>
<evidence type="ECO:0000313" key="12">
    <source>
        <dbReference type="EMBL" id="QXI26115.1"/>
    </source>
</evidence>
<feature type="transmembrane region" description="Helical" evidence="8">
    <location>
        <begin position="377"/>
        <end position="397"/>
    </location>
</feature>
<proteinExistence type="predicted"/>
<comment type="catalytic activity">
    <reaction evidence="1">
        <text>ATP + protein L-histidine = ADP + protein N-phospho-L-histidine.</text>
        <dbReference type="EC" id="2.7.13.3"/>
    </reaction>
</comment>
<dbReference type="InterPro" id="IPR005467">
    <property type="entry name" value="His_kinase_dom"/>
</dbReference>
<evidence type="ECO:0000313" key="13">
    <source>
        <dbReference type="Proteomes" id="UP000634530"/>
    </source>
</evidence>
<dbReference type="SMART" id="SM00388">
    <property type="entry name" value="HisKA"/>
    <property type="match status" value="1"/>
</dbReference>
<keyword evidence="8" id="KW-0812">Transmembrane</keyword>
<dbReference type="InterPro" id="IPR036097">
    <property type="entry name" value="HisK_dim/P_sf"/>
</dbReference>
<dbReference type="CDD" id="cd12913">
    <property type="entry name" value="PDC1_MCP_like"/>
    <property type="match status" value="1"/>
</dbReference>
<accession>A0A9E6TQM4</accession>
<evidence type="ECO:0000256" key="1">
    <source>
        <dbReference type="ARBA" id="ARBA00000085"/>
    </source>
</evidence>
<dbReference type="Gene3D" id="3.30.450.20">
    <property type="entry name" value="PAS domain"/>
    <property type="match status" value="2"/>
</dbReference>
<feature type="domain" description="PAC" evidence="10">
    <location>
        <begin position="536"/>
        <end position="588"/>
    </location>
</feature>
<feature type="domain" description="Histidine kinase" evidence="9">
    <location>
        <begin position="606"/>
        <end position="821"/>
    </location>
</feature>
<dbReference type="Gene3D" id="3.30.565.10">
    <property type="entry name" value="Histidine kinase-like ATPase, C-terminal domain"/>
    <property type="match status" value="1"/>
</dbReference>
<keyword evidence="6 12" id="KW-0418">Kinase</keyword>
<dbReference type="SUPFAM" id="SSF55874">
    <property type="entry name" value="ATPase domain of HSP90 chaperone/DNA topoisomerase II/histidine kinase"/>
    <property type="match status" value="1"/>
</dbReference>
<dbReference type="EC" id="2.7.13.3" evidence="3"/>
<dbReference type="GO" id="GO:0000155">
    <property type="term" value="F:phosphorelay sensor kinase activity"/>
    <property type="evidence" value="ECO:0007669"/>
    <property type="project" value="InterPro"/>
</dbReference>
<dbReference type="Gene3D" id="2.10.70.100">
    <property type="match status" value="1"/>
</dbReference>
<dbReference type="PRINTS" id="PR00344">
    <property type="entry name" value="BCTRLSENSOR"/>
</dbReference>
<dbReference type="AlphaFoldDB" id="A0A9E6TQM4"/>
<name>A0A9E6TQM4_9PSED</name>
<keyword evidence="5" id="KW-0808">Transferase</keyword>
<feature type="transmembrane region" description="Helical" evidence="8">
    <location>
        <begin position="17"/>
        <end position="39"/>
    </location>
</feature>
<dbReference type="InterPro" id="IPR050736">
    <property type="entry name" value="Sensor_HK_Regulatory"/>
</dbReference>